<evidence type="ECO:0000313" key="2">
    <source>
        <dbReference type="EMBL" id="KAJ1528169.1"/>
    </source>
</evidence>
<comment type="caution">
    <text evidence="2">The sequence shown here is derived from an EMBL/GenBank/DDBJ whole genome shotgun (WGS) entry which is preliminary data.</text>
</comment>
<sequence length="267" mass="30082">MYLVAFALDVLHREKNMYAGYLIPTVLSMERCLKERRVFSDQKPLKHCDILVRTLLEAIRKPQRFGEYLENGDLQLAAILLPQFKMTWVPTHDKDRLQRELIAAAAALPLEDGDVARRQDEGVDQDQGNRDREQADLDAEYAAVDDVEAVEVEKSAEDDFFGVSYLQQSHGEAGESAADEVERYLAAPTLPPADAVKRCFAVGPNGKREFPRLARFFLKLNTALPSSAAVERFFSVCGHSLSLLRSMLGDSTLENECLLKVNKMFWS</sequence>
<accession>A0AAV7XPP8</accession>
<dbReference type="AlphaFoldDB" id="A0AAV7XPP8"/>
<evidence type="ECO:0008006" key="4">
    <source>
        <dbReference type="Google" id="ProtNLM"/>
    </source>
</evidence>
<evidence type="ECO:0000313" key="3">
    <source>
        <dbReference type="Proteomes" id="UP001075354"/>
    </source>
</evidence>
<feature type="region of interest" description="Disordered" evidence="1">
    <location>
        <begin position="114"/>
        <end position="134"/>
    </location>
</feature>
<protein>
    <recommendedName>
        <fullName evidence="4">HAT C-terminal dimerisation domain-containing protein</fullName>
    </recommendedName>
</protein>
<proteinExistence type="predicted"/>
<gene>
    <name evidence="2" type="ORF">ONE63_008082</name>
</gene>
<organism evidence="2 3">
    <name type="scientific">Megalurothrips usitatus</name>
    <name type="common">bean blossom thrips</name>
    <dbReference type="NCBI Taxonomy" id="439358"/>
    <lineage>
        <taxon>Eukaryota</taxon>
        <taxon>Metazoa</taxon>
        <taxon>Ecdysozoa</taxon>
        <taxon>Arthropoda</taxon>
        <taxon>Hexapoda</taxon>
        <taxon>Insecta</taxon>
        <taxon>Pterygota</taxon>
        <taxon>Neoptera</taxon>
        <taxon>Paraneoptera</taxon>
        <taxon>Thysanoptera</taxon>
        <taxon>Terebrantia</taxon>
        <taxon>Thripoidea</taxon>
        <taxon>Thripidae</taxon>
        <taxon>Megalurothrips</taxon>
    </lineage>
</organism>
<dbReference type="EMBL" id="JAPTSV010000005">
    <property type="protein sequence ID" value="KAJ1528169.1"/>
    <property type="molecule type" value="Genomic_DNA"/>
</dbReference>
<dbReference type="Proteomes" id="UP001075354">
    <property type="component" value="Chromosome 5"/>
</dbReference>
<name>A0AAV7XPP8_9NEOP</name>
<keyword evidence="3" id="KW-1185">Reference proteome</keyword>
<dbReference type="SUPFAM" id="SSF53098">
    <property type="entry name" value="Ribonuclease H-like"/>
    <property type="match status" value="1"/>
</dbReference>
<reference evidence="2" key="1">
    <citation type="submission" date="2022-12" db="EMBL/GenBank/DDBJ databases">
        <title>Chromosome-level genome assembly of the bean flower thrips Megalurothrips usitatus.</title>
        <authorList>
            <person name="Ma L."/>
            <person name="Liu Q."/>
            <person name="Li H."/>
            <person name="Cai W."/>
        </authorList>
    </citation>
    <scope>NUCLEOTIDE SEQUENCE</scope>
    <source>
        <strain evidence="2">Cailab_2022a</strain>
    </source>
</reference>
<dbReference type="InterPro" id="IPR012337">
    <property type="entry name" value="RNaseH-like_sf"/>
</dbReference>
<evidence type="ECO:0000256" key="1">
    <source>
        <dbReference type="SAM" id="MobiDB-lite"/>
    </source>
</evidence>